<name>A0A6P8I7Y1_ACTTE</name>
<reference evidence="6" key="1">
    <citation type="submission" date="2025-08" db="UniProtKB">
        <authorList>
            <consortium name="RefSeq"/>
        </authorList>
    </citation>
    <scope>IDENTIFICATION</scope>
    <source>
        <tissue evidence="6">Tentacle</tissue>
    </source>
</reference>
<sequence length="115" mass="12423">MKLLIVTLCVLALLIPSALSLKCYVCNKKNENCKTGETTCKSSQDRCGKSILNGVINKSCTTSQVCSKAKEFCKNQEKCEAYCCDSDLCNGGVPLKPVTFVTLLAMALAVAKYLI</sequence>
<keyword evidence="1 3" id="KW-0732">Signal</keyword>
<dbReference type="InterPro" id="IPR045860">
    <property type="entry name" value="Snake_toxin-like_sf"/>
</dbReference>
<organism evidence="5 6">
    <name type="scientific">Actinia tenebrosa</name>
    <name type="common">Australian red waratah sea anemone</name>
    <dbReference type="NCBI Taxonomy" id="6105"/>
    <lineage>
        <taxon>Eukaryota</taxon>
        <taxon>Metazoa</taxon>
        <taxon>Cnidaria</taxon>
        <taxon>Anthozoa</taxon>
        <taxon>Hexacorallia</taxon>
        <taxon>Actiniaria</taxon>
        <taxon>Actiniidae</taxon>
        <taxon>Actinia</taxon>
    </lineage>
</organism>
<feature type="signal peptide" evidence="3">
    <location>
        <begin position="1"/>
        <end position="20"/>
    </location>
</feature>
<dbReference type="GO" id="GO:0098552">
    <property type="term" value="C:side of membrane"/>
    <property type="evidence" value="ECO:0007669"/>
    <property type="project" value="UniProtKB-KW"/>
</dbReference>
<evidence type="ECO:0000256" key="3">
    <source>
        <dbReference type="SAM" id="SignalP"/>
    </source>
</evidence>
<keyword evidence="2" id="KW-1015">Disulfide bond</keyword>
<dbReference type="OrthoDB" id="5953909at2759"/>
<gene>
    <name evidence="6" type="primary">LOC116298925</name>
</gene>
<protein>
    <submittedName>
        <fullName evidence="6">CD59 glycoprotein-like isoform X1</fullName>
    </submittedName>
</protein>
<feature type="domain" description="UPAR/Ly6" evidence="4">
    <location>
        <begin position="21"/>
        <end position="102"/>
    </location>
</feature>
<dbReference type="SMART" id="SM00134">
    <property type="entry name" value="LU"/>
    <property type="match status" value="1"/>
</dbReference>
<keyword evidence="5" id="KW-1185">Reference proteome</keyword>
<dbReference type="KEGG" id="aten:116298925"/>
<dbReference type="InParanoid" id="A0A6P8I7Y1"/>
<dbReference type="Gene3D" id="2.10.60.10">
    <property type="entry name" value="CD59"/>
    <property type="match status" value="1"/>
</dbReference>
<dbReference type="RefSeq" id="XP_031563366.1">
    <property type="nucleotide sequence ID" value="XM_031707506.1"/>
</dbReference>
<evidence type="ECO:0000256" key="2">
    <source>
        <dbReference type="ARBA" id="ARBA00023157"/>
    </source>
</evidence>
<dbReference type="PANTHER" id="PTHR10036">
    <property type="entry name" value="CD59 GLYCOPROTEIN"/>
    <property type="match status" value="1"/>
</dbReference>
<evidence type="ECO:0000259" key="4">
    <source>
        <dbReference type="SMART" id="SM00134"/>
    </source>
</evidence>
<dbReference type="CDD" id="cd23553">
    <property type="entry name" value="TFP_LU_ECD_Ly6PGE"/>
    <property type="match status" value="1"/>
</dbReference>
<dbReference type="PANTHER" id="PTHR10036:SF3">
    <property type="entry name" value="PROTEIN SLEEPLESS-RELATED"/>
    <property type="match status" value="1"/>
</dbReference>
<dbReference type="InterPro" id="IPR016054">
    <property type="entry name" value="LY6_UPA_recep-like"/>
</dbReference>
<dbReference type="Proteomes" id="UP000515163">
    <property type="component" value="Unplaced"/>
</dbReference>
<dbReference type="FunCoup" id="A0A6P8I7Y1">
    <property type="interactions" value="569"/>
</dbReference>
<dbReference type="SUPFAM" id="SSF57302">
    <property type="entry name" value="Snake toxin-like"/>
    <property type="match status" value="1"/>
</dbReference>
<evidence type="ECO:0000256" key="1">
    <source>
        <dbReference type="ARBA" id="ARBA00022729"/>
    </source>
</evidence>
<proteinExistence type="predicted"/>
<accession>A0A6P8I7Y1</accession>
<evidence type="ECO:0000313" key="5">
    <source>
        <dbReference type="Proteomes" id="UP000515163"/>
    </source>
</evidence>
<evidence type="ECO:0000313" key="6">
    <source>
        <dbReference type="RefSeq" id="XP_031563366.1"/>
    </source>
</evidence>
<feature type="chain" id="PRO_5027909749" evidence="3">
    <location>
        <begin position="21"/>
        <end position="115"/>
    </location>
</feature>
<dbReference type="AlphaFoldDB" id="A0A6P8I7Y1"/>
<dbReference type="GeneID" id="116298925"/>